<dbReference type="Pfam" id="PF01757">
    <property type="entry name" value="Acyl_transf_3"/>
    <property type="match status" value="1"/>
</dbReference>
<feature type="domain" description="Acyltransferase 3" evidence="8">
    <location>
        <begin position="8"/>
        <end position="355"/>
    </location>
</feature>
<feature type="transmembrane region" description="Helical" evidence="7">
    <location>
        <begin position="124"/>
        <end position="141"/>
    </location>
</feature>
<evidence type="ECO:0000259" key="8">
    <source>
        <dbReference type="Pfam" id="PF01757"/>
    </source>
</evidence>
<keyword evidence="3" id="KW-1003">Cell membrane</keyword>
<feature type="transmembrane region" description="Helical" evidence="7">
    <location>
        <begin position="304"/>
        <end position="326"/>
    </location>
</feature>
<protein>
    <submittedName>
        <fullName evidence="9">Acyltransferase</fullName>
    </submittedName>
</protein>
<accession>A0A848M7U8</accession>
<dbReference type="GO" id="GO:0009246">
    <property type="term" value="P:enterobacterial common antigen biosynthetic process"/>
    <property type="evidence" value="ECO:0007669"/>
    <property type="project" value="TreeGrafter"/>
</dbReference>
<feature type="transmembrane region" description="Helical" evidence="7">
    <location>
        <begin position="86"/>
        <end position="104"/>
    </location>
</feature>
<keyword evidence="5 7" id="KW-1133">Transmembrane helix</keyword>
<keyword evidence="4 7" id="KW-0812">Transmembrane</keyword>
<comment type="caution">
    <text evidence="9">The sequence shown here is derived from an EMBL/GenBank/DDBJ whole genome shotgun (WGS) entry which is preliminary data.</text>
</comment>
<dbReference type="GO" id="GO:0016413">
    <property type="term" value="F:O-acetyltransferase activity"/>
    <property type="evidence" value="ECO:0007669"/>
    <property type="project" value="TreeGrafter"/>
</dbReference>
<keyword evidence="6 7" id="KW-0472">Membrane</keyword>
<evidence type="ECO:0000256" key="7">
    <source>
        <dbReference type="SAM" id="Phobius"/>
    </source>
</evidence>
<sequence>MRKERLPEIEYFRGLAFLAVVFQHSIAHYSVEEGMNNADGIGMAFLLMTVKFAVPAFVFITGLLLFYNDKGTLKYGQFVKKRIQDIYIPFAVWTLIHALYIHHINVFSLADLKQLGLMLITGKASSHLWYIVMLFQLYLLYPLIRRGMRFAIRKWNVTVKQILLFAAGIAFLLMTWKITWIGNWIGGLQIPIWSVMFTDYADRNALYFSFYFILGAAAGSNLHLWREKLRAWRMLYWPLFFFLFGFHLMHGIQEVIRNADGITFYSLSLLRPWMALFLIVSILVMYDISLWIHRKGSKQAHNILISIGKYSFVAYLMHILTLRISYAADEAWLSAAPSWTRILSSWMISVVLSYGAARLISRWSFGKWLGGVPNRQRQKTRINSTNNKNFNI</sequence>
<comment type="similarity">
    <text evidence="2">Belongs to the acyltransferase 3 family.</text>
</comment>
<evidence type="ECO:0000256" key="2">
    <source>
        <dbReference type="ARBA" id="ARBA00007400"/>
    </source>
</evidence>
<evidence type="ECO:0000256" key="4">
    <source>
        <dbReference type="ARBA" id="ARBA00022692"/>
    </source>
</evidence>
<dbReference type="AlphaFoldDB" id="A0A848M7U8"/>
<evidence type="ECO:0000313" key="10">
    <source>
        <dbReference type="Proteomes" id="UP000565468"/>
    </source>
</evidence>
<proteinExistence type="inferred from homology"/>
<dbReference type="RefSeq" id="WP_169505061.1">
    <property type="nucleotide sequence ID" value="NZ_JABBPN010000008.1"/>
</dbReference>
<organism evidence="9 10">
    <name type="scientific">Paenibacillus lemnae</name>
    <dbReference type="NCBI Taxonomy" id="1330551"/>
    <lineage>
        <taxon>Bacteria</taxon>
        <taxon>Bacillati</taxon>
        <taxon>Bacillota</taxon>
        <taxon>Bacilli</taxon>
        <taxon>Bacillales</taxon>
        <taxon>Paenibacillaceae</taxon>
        <taxon>Paenibacillus</taxon>
    </lineage>
</organism>
<feature type="transmembrane region" description="Helical" evidence="7">
    <location>
        <begin position="338"/>
        <end position="357"/>
    </location>
</feature>
<comment type="subcellular location">
    <subcellularLocation>
        <location evidence="1">Cell membrane</location>
        <topology evidence="1">Multi-pass membrane protein</topology>
    </subcellularLocation>
</comment>
<dbReference type="PANTHER" id="PTHR40074:SF2">
    <property type="entry name" value="O-ACETYLTRANSFERASE WECH"/>
    <property type="match status" value="1"/>
</dbReference>
<evidence type="ECO:0000256" key="5">
    <source>
        <dbReference type="ARBA" id="ARBA00022989"/>
    </source>
</evidence>
<reference evidence="9 10" key="1">
    <citation type="submission" date="2020-04" db="EMBL/GenBank/DDBJ databases">
        <title>Paenibacillus algicola sp. nov., a novel marine bacterium producing alginate lyase.</title>
        <authorList>
            <person name="Huang H."/>
        </authorList>
    </citation>
    <scope>NUCLEOTIDE SEQUENCE [LARGE SCALE GENOMIC DNA]</scope>
    <source>
        <strain evidence="9 10">L7-75</strain>
    </source>
</reference>
<feature type="transmembrane region" description="Helical" evidence="7">
    <location>
        <begin position="43"/>
        <end position="66"/>
    </location>
</feature>
<feature type="transmembrane region" description="Helical" evidence="7">
    <location>
        <begin position="162"/>
        <end position="185"/>
    </location>
</feature>
<dbReference type="Proteomes" id="UP000565468">
    <property type="component" value="Unassembled WGS sequence"/>
</dbReference>
<name>A0A848M7U8_PAELE</name>
<feature type="transmembrane region" description="Helical" evidence="7">
    <location>
        <begin position="234"/>
        <end position="253"/>
    </location>
</feature>
<dbReference type="InterPro" id="IPR002656">
    <property type="entry name" value="Acyl_transf_3_dom"/>
</dbReference>
<evidence type="ECO:0000256" key="6">
    <source>
        <dbReference type="ARBA" id="ARBA00023136"/>
    </source>
</evidence>
<gene>
    <name evidence="9" type="ORF">HII30_10910</name>
</gene>
<keyword evidence="9" id="KW-0808">Transferase</keyword>
<dbReference type="GO" id="GO:0005886">
    <property type="term" value="C:plasma membrane"/>
    <property type="evidence" value="ECO:0007669"/>
    <property type="project" value="UniProtKB-SubCell"/>
</dbReference>
<evidence type="ECO:0000313" key="9">
    <source>
        <dbReference type="EMBL" id="NMO96281.1"/>
    </source>
</evidence>
<evidence type="ECO:0000256" key="1">
    <source>
        <dbReference type="ARBA" id="ARBA00004651"/>
    </source>
</evidence>
<dbReference type="PANTHER" id="PTHR40074">
    <property type="entry name" value="O-ACETYLTRANSFERASE WECH"/>
    <property type="match status" value="1"/>
</dbReference>
<feature type="transmembrane region" description="Helical" evidence="7">
    <location>
        <begin position="205"/>
        <end position="222"/>
    </location>
</feature>
<dbReference type="EMBL" id="JABBPN010000008">
    <property type="protein sequence ID" value="NMO96281.1"/>
    <property type="molecule type" value="Genomic_DNA"/>
</dbReference>
<feature type="transmembrane region" description="Helical" evidence="7">
    <location>
        <begin position="12"/>
        <end position="31"/>
    </location>
</feature>
<keyword evidence="9" id="KW-0012">Acyltransferase</keyword>
<keyword evidence="10" id="KW-1185">Reference proteome</keyword>
<feature type="transmembrane region" description="Helical" evidence="7">
    <location>
        <begin position="273"/>
        <end position="292"/>
    </location>
</feature>
<evidence type="ECO:0000256" key="3">
    <source>
        <dbReference type="ARBA" id="ARBA00022475"/>
    </source>
</evidence>